<dbReference type="AlphaFoldDB" id="A0A087UEP3"/>
<name>A0A087UEP3_STEMI</name>
<reference evidence="1 2" key="1">
    <citation type="submission" date="2013-11" db="EMBL/GenBank/DDBJ databases">
        <title>Genome sequencing of Stegodyphus mimosarum.</title>
        <authorList>
            <person name="Bechsgaard J."/>
        </authorList>
    </citation>
    <scope>NUCLEOTIDE SEQUENCE [LARGE SCALE GENOMIC DNA]</scope>
</reference>
<gene>
    <name evidence="1" type="ORF">X975_19907</name>
</gene>
<sequence>MVIKQIACVIYHAKLKTFAVYLILCLCLKVGNQSILQAFATLRTETQTLTDCRFG</sequence>
<evidence type="ECO:0000313" key="2">
    <source>
        <dbReference type="Proteomes" id="UP000054359"/>
    </source>
</evidence>
<proteinExistence type="predicted"/>
<accession>A0A087UEP3</accession>
<keyword evidence="2" id="KW-1185">Reference proteome</keyword>
<organism evidence="1 2">
    <name type="scientific">Stegodyphus mimosarum</name>
    <name type="common">African social velvet spider</name>
    <dbReference type="NCBI Taxonomy" id="407821"/>
    <lineage>
        <taxon>Eukaryota</taxon>
        <taxon>Metazoa</taxon>
        <taxon>Ecdysozoa</taxon>
        <taxon>Arthropoda</taxon>
        <taxon>Chelicerata</taxon>
        <taxon>Arachnida</taxon>
        <taxon>Araneae</taxon>
        <taxon>Araneomorphae</taxon>
        <taxon>Entelegynae</taxon>
        <taxon>Eresoidea</taxon>
        <taxon>Eresidae</taxon>
        <taxon>Stegodyphus</taxon>
    </lineage>
</organism>
<protein>
    <submittedName>
        <fullName evidence="1">Uncharacterized protein</fullName>
    </submittedName>
</protein>
<dbReference type="EMBL" id="KK119489">
    <property type="protein sequence ID" value="KFM75832.1"/>
    <property type="molecule type" value="Genomic_DNA"/>
</dbReference>
<dbReference type="Proteomes" id="UP000054359">
    <property type="component" value="Unassembled WGS sequence"/>
</dbReference>
<feature type="non-terminal residue" evidence="1">
    <location>
        <position position="55"/>
    </location>
</feature>
<evidence type="ECO:0000313" key="1">
    <source>
        <dbReference type="EMBL" id="KFM75832.1"/>
    </source>
</evidence>